<dbReference type="SUPFAM" id="SSF56112">
    <property type="entry name" value="Protein kinase-like (PK-like)"/>
    <property type="match status" value="1"/>
</dbReference>
<dbReference type="Gene3D" id="1.10.510.10">
    <property type="entry name" value="Transferase(Phosphotransferase) domain 1"/>
    <property type="match status" value="1"/>
</dbReference>
<dbReference type="Proteomes" id="UP000464378">
    <property type="component" value="Chromosome"/>
</dbReference>
<feature type="compositionally biased region" description="Low complexity" evidence="5">
    <location>
        <begin position="286"/>
        <end position="295"/>
    </location>
</feature>
<feature type="domain" description="Protein kinase" evidence="6">
    <location>
        <begin position="15"/>
        <end position="270"/>
    </location>
</feature>
<dbReference type="RefSeq" id="WP_162657890.1">
    <property type="nucleotide sequence ID" value="NZ_LR593887.1"/>
</dbReference>
<dbReference type="InterPro" id="IPR025904">
    <property type="entry name" value="Tubulin-like"/>
</dbReference>
<evidence type="ECO:0000256" key="5">
    <source>
        <dbReference type="SAM" id="MobiDB-lite"/>
    </source>
</evidence>
<evidence type="ECO:0000256" key="4">
    <source>
        <dbReference type="ARBA" id="ARBA00022840"/>
    </source>
</evidence>
<dbReference type="KEGG" id="tim:GMBLW1_12100"/>
<dbReference type="PANTHER" id="PTHR43289:SF34">
    <property type="entry name" value="SERINE_THREONINE-PROTEIN KINASE YBDM-RELATED"/>
    <property type="match status" value="1"/>
</dbReference>
<dbReference type="PROSITE" id="PS00108">
    <property type="entry name" value="PROTEIN_KINASE_ST"/>
    <property type="match status" value="1"/>
</dbReference>
<dbReference type="EMBL" id="LR593887">
    <property type="protein sequence ID" value="VTS02339.1"/>
    <property type="molecule type" value="Genomic_DNA"/>
</dbReference>
<name>A0A6C2YMC9_9BACT</name>
<gene>
    <name evidence="7" type="ORF">GMBLW1_12100</name>
</gene>
<keyword evidence="7" id="KW-0723">Serine/threonine-protein kinase</keyword>
<dbReference type="PROSITE" id="PS50011">
    <property type="entry name" value="PROTEIN_KINASE_DOM"/>
    <property type="match status" value="1"/>
</dbReference>
<proteinExistence type="predicted"/>
<dbReference type="InterPro" id="IPR000719">
    <property type="entry name" value="Prot_kinase_dom"/>
</dbReference>
<evidence type="ECO:0000313" key="7">
    <source>
        <dbReference type="EMBL" id="VIP02750.1"/>
    </source>
</evidence>
<feature type="compositionally biased region" description="Low complexity" evidence="5">
    <location>
        <begin position="332"/>
        <end position="352"/>
    </location>
</feature>
<evidence type="ECO:0000256" key="1">
    <source>
        <dbReference type="ARBA" id="ARBA00022679"/>
    </source>
</evidence>
<keyword evidence="1" id="KW-0808">Transferase</keyword>
<dbReference type="SMART" id="SM00220">
    <property type="entry name" value="S_TKc"/>
    <property type="match status" value="1"/>
</dbReference>
<sequence>MAVRIATDEEPIPGYRLIERLGRGGFGEVWKAEAPGGLMKAIKFVYGTLDSVGEDSRPAEQELKALNRVKTIRHPYILSLERFDILEGQLVIVMELADRNLWDRFRECRAANLPGIPREELLRYMEESAEALDLMNNQYQLQHLDIKPQNLFLIYNHIKVADFGLAKDFDGVRAAVTGGVTPVYAAPETFEGWISRFSDQYSLAIVYQELLTGQRPFNGNSTRQLLMQHISGAPDLTSLPPDDQPIIGRALSKRPDDRYPSCAEMVNALRSAGRSSEIRAVPVPTPTSTPSNSTSDTKQPSIVSTPGPIDPLAKSQSVRTLPSLRTPGAPKLPSLTTQSQLLSSQSPLATQAGNGPLTQLRPSVNQTQRVSHLGIAPPERLGYGVLMPALIVGIGGAGMQVLQQLRRMLEEQFGPQTPLNHLQWLQIDTDLESLNEAASATGSAAFLGKELVHARLNRPAHYLTREGLPPLDSWLPNSVLYRMPRNPATLGNRAFGRLALMDNYRTIIPRIRQALEAFLHEDGLNESDRLTGLGVRTNHPRVYIATSLAGGTGSGMFVDLAYLIRNELRGMGFMRPDLVGILLMPGVDRNQTKNQALANTFAALSELYHFSHPGNTYETRFDLRENAILDAEAPLGRSVLLATTKASDPRAIRQQITHAASLMFQDLFTPMGRVTDETRSAYWMANPVDGMRCQTFGVSRLVWPRARLLESATRKFTNRLMQRWISKDSSSCAAAVRRWVSDEWNRRQLDFEPLFIRLQQTPDDSGRVPDDQVTEIVQPLEKIQNAPVLDAMSVCVALDEIFRIVGRYDSGPNGIEGSIRNSLQEIAKGIISEYESKLSEMAVYFLEEPQFRLAGAEEAIRQLSDCFKRALDRLDPELQQLERELPELLGKLLPLIGSLQSASRLLSFGRNKAAISQEVIELMRTYAKQRYRQNVLLAARSIYRSLLGHAPEYLREVNFCRLRLTDLAKTLQERMSRQSHDGSRAGVQWILPSGCRTVEDAAERFLNELPESAVQELDAMAQVQIRRQFRALIHLCMDVNDQSEALQAILEKQASQYLEMRLEHASPAEMFFRYREADQGTHRDLYQAFEESLPELVGSRANPRAQVCILAVPADESGEQFRLMARELLTEVDLVTATHPDQIVFYREQRHLTPMEIPQLSATAREAVEQLQSDPEAIPPASRFDIAWRPIRD</sequence>
<dbReference type="Gene3D" id="3.40.50.1440">
    <property type="entry name" value="Tubulin/FtsZ, GTPase domain"/>
    <property type="match status" value="1"/>
</dbReference>
<dbReference type="InterPro" id="IPR008271">
    <property type="entry name" value="Ser/Thr_kinase_AS"/>
</dbReference>
<keyword evidence="2" id="KW-0547">Nucleotide-binding</keyword>
<keyword evidence="4" id="KW-0067">ATP-binding</keyword>
<keyword evidence="8" id="KW-1185">Reference proteome</keyword>
<evidence type="ECO:0000259" key="6">
    <source>
        <dbReference type="PROSITE" id="PS50011"/>
    </source>
</evidence>
<evidence type="ECO:0000256" key="2">
    <source>
        <dbReference type="ARBA" id="ARBA00022741"/>
    </source>
</evidence>
<dbReference type="SUPFAM" id="SSF52490">
    <property type="entry name" value="Tubulin nucleotide-binding domain-like"/>
    <property type="match status" value="1"/>
</dbReference>
<dbReference type="GO" id="GO:0004674">
    <property type="term" value="F:protein serine/threonine kinase activity"/>
    <property type="evidence" value="ECO:0007669"/>
    <property type="project" value="UniProtKB-KW"/>
</dbReference>
<keyword evidence="3 7" id="KW-0418">Kinase</keyword>
<feature type="region of interest" description="Disordered" evidence="5">
    <location>
        <begin position="271"/>
        <end position="363"/>
    </location>
</feature>
<dbReference type="CDD" id="cd14014">
    <property type="entry name" value="STKc_PknB_like"/>
    <property type="match status" value="1"/>
</dbReference>
<dbReference type="Pfam" id="PF00069">
    <property type="entry name" value="Pkinase"/>
    <property type="match status" value="1"/>
</dbReference>
<protein>
    <recommendedName>
        <fullName evidence="6">Protein kinase domain-containing protein</fullName>
    </recommendedName>
</protein>
<evidence type="ECO:0000256" key="3">
    <source>
        <dbReference type="ARBA" id="ARBA00022777"/>
    </source>
</evidence>
<evidence type="ECO:0000313" key="8">
    <source>
        <dbReference type="Proteomes" id="UP000464378"/>
    </source>
</evidence>
<dbReference type="PANTHER" id="PTHR43289">
    <property type="entry name" value="MITOGEN-ACTIVATED PROTEIN KINASE KINASE KINASE 20-RELATED"/>
    <property type="match status" value="1"/>
</dbReference>
<organism evidence="7">
    <name type="scientific">Tuwongella immobilis</name>
    <dbReference type="NCBI Taxonomy" id="692036"/>
    <lineage>
        <taxon>Bacteria</taxon>
        <taxon>Pseudomonadati</taxon>
        <taxon>Planctomycetota</taxon>
        <taxon>Planctomycetia</taxon>
        <taxon>Gemmatales</taxon>
        <taxon>Gemmataceae</taxon>
        <taxon>Tuwongella</taxon>
    </lineage>
</organism>
<dbReference type="InterPro" id="IPR036525">
    <property type="entry name" value="Tubulin/FtsZ_GTPase_sf"/>
</dbReference>
<dbReference type="InterPro" id="IPR011009">
    <property type="entry name" value="Kinase-like_dom_sf"/>
</dbReference>
<dbReference type="EMBL" id="LR586016">
    <property type="protein sequence ID" value="VIP02750.1"/>
    <property type="molecule type" value="Genomic_DNA"/>
</dbReference>
<accession>A0A6C2YMC9</accession>
<dbReference type="InParanoid" id="A0A6C2YMC9"/>
<dbReference type="GO" id="GO:0005524">
    <property type="term" value="F:ATP binding"/>
    <property type="evidence" value="ECO:0007669"/>
    <property type="project" value="UniProtKB-KW"/>
</dbReference>
<reference evidence="7" key="1">
    <citation type="submission" date="2019-04" db="EMBL/GenBank/DDBJ databases">
        <authorList>
            <consortium name="Science for Life Laboratories"/>
        </authorList>
    </citation>
    <scope>NUCLEOTIDE SEQUENCE</scope>
    <source>
        <strain evidence="7">MBLW1</strain>
    </source>
</reference>
<dbReference type="Pfam" id="PF13809">
    <property type="entry name" value="Tubulin_2"/>
    <property type="match status" value="1"/>
</dbReference>
<dbReference type="AlphaFoldDB" id="A0A6C2YMC9"/>